<dbReference type="PANTHER" id="PTHR42812:SF12">
    <property type="entry name" value="BETA-XYLOSIDASE-RELATED"/>
    <property type="match status" value="1"/>
</dbReference>
<evidence type="ECO:0000259" key="8">
    <source>
        <dbReference type="Pfam" id="PF17851"/>
    </source>
</evidence>
<protein>
    <submittedName>
        <fullName evidence="9">Glycosyl hydrolase 43 family protein</fullName>
    </submittedName>
</protein>
<feature type="chain" id="PRO_5020755214" evidence="7">
    <location>
        <begin position="18"/>
        <end position="551"/>
    </location>
</feature>
<dbReference type="GO" id="GO:0004553">
    <property type="term" value="F:hydrolase activity, hydrolyzing O-glycosyl compounds"/>
    <property type="evidence" value="ECO:0007669"/>
    <property type="project" value="InterPro"/>
</dbReference>
<evidence type="ECO:0000313" key="9">
    <source>
        <dbReference type="EMBL" id="TDE15587.1"/>
    </source>
</evidence>
<dbReference type="OrthoDB" id="9801455at2"/>
<evidence type="ECO:0000256" key="7">
    <source>
        <dbReference type="SAM" id="SignalP"/>
    </source>
</evidence>
<evidence type="ECO:0000256" key="5">
    <source>
        <dbReference type="PIRSR" id="PIRSR606710-2"/>
    </source>
</evidence>
<feature type="active site" description="Proton donor" evidence="4">
    <location>
        <position position="219"/>
    </location>
</feature>
<proteinExistence type="inferred from homology"/>
<keyword evidence="7" id="KW-0732">Signal</keyword>
<comment type="similarity">
    <text evidence="1 6">Belongs to the glycosyl hydrolase 43 family.</text>
</comment>
<dbReference type="Pfam" id="PF17851">
    <property type="entry name" value="GH43_C2"/>
    <property type="match status" value="1"/>
</dbReference>
<dbReference type="InterPro" id="IPR013320">
    <property type="entry name" value="ConA-like_dom_sf"/>
</dbReference>
<evidence type="ECO:0000256" key="1">
    <source>
        <dbReference type="ARBA" id="ARBA00009865"/>
    </source>
</evidence>
<keyword evidence="3 6" id="KW-0326">Glycosidase</keyword>
<name>A0A4R5DPR0_9BACT</name>
<feature type="site" description="Important for catalytic activity, responsible for pKa modulation of the active site Glu and correct orientation of both the proton donor and substrate" evidence="5">
    <location>
        <position position="161"/>
    </location>
</feature>
<evidence type="ECO:0000313" key="10">
    <source>
        <dbReference type="Proteomes" id="UP000294850"/>
    </source>
</evidence>
<feature type="domain" description="Beta-xylosidase C-terminal Concanavalin A-like" evidence="8">
    <location>
        <begin position="351"/>
        <end position="548"/>
    </location>
</feature>
<dbReference type="SUPFAM" id="SSF49899">
    <property type="entry name" value="Concanavalin A-like lectins/glucanases"/>
    <property type="match status" value="1"/>
</dbReference>
<evidence type="ECO:0000256" key="2">
    <source>
        <dbReference type="ARBA" id="ARBA00022801"/>
    </source>
</evidence>
<dbReference type="AlphaFoldDB" id="A0A4R5DPR0"/>
<accession>A0A4R5DPR0</accession>
<feature type="active site" description="Proton acceptor" evidence="4">
    <location>
        <position position="53"/>
    </location>
</feature>
<dbReference type="Proteomes" id="UP000294850">
    <property type="component" value="Unassembled WGS sequence"/>
</dbReference>
<dbReference type="CDD" id="cd09001">
    <property type="entry name" value="GH43_FsAxh1-like"/>
    <property type="match status" value="1"/>
</dbReference>
<dbReference type="PANTHER" id="PTHR42812">
    <property type="entry name" value="BETA-XYLOSIDASE"/>
    <property type="match status" value="1"/>
</dbReference>
<feature type="signal peptide" evidence="7">
    <location>
        <begin position="1"/>
        <end position="17"/>
    </location>
</feature>
<keyword evidence="10" id="KW-1185">Reference proteome</keyword>
<dbReference type="InterPro" id="IPR023296">
    <property type="entry name" value="Glyco_hydro_beta-prop_sf"/>
</dbReference>
<keyword evidence="2 6" id="KW-0378">Hydrolase</keyword>
<dbReference type="InterPro" id="IPR041542">
    <property type="entry name" value="GH43_C2"/>
</dbReference>
<sequence length="551" mass="61483">MKAIFLIPIISCLSVSAFSQTVQKVSEQPSKVWVSDLGNGSYKNPVLHADYSDPDVCRVGDNFYMTASSFDAVPGLPILHSKDLVNWKLIGHALKRQVPIEHFEKTQHGNGVWAPAIRFHNQEFYIYYPDPDFGIYLTKAKSAHGPWSEPVLVEGGKGLIDPCPLWDDNGKVYLAHGWAGSRAGIKSILTVKELNATGDKVLDNGVVVYDGHELDPTVEGPKFYKRNGFYYIFAPAGGVATGWQLALRSKNVYGPYERKVVMDQGKSTVNGPHQGAWVDTKPVNGKSQDWFIHFQDKNEYGRVVHLQPMKWVNDWPVIGADPDGDGKGEPVTTYRKPDVALVSSIATPPESDEFNSLLLGKQWQWQANAKGTWFTTSASGFLRLYSYKSPEPNQNLWTTPNILLQKFPAEQFTATTKVIFTPNTKLENEKAGLVVMGLSYAALYLKSTKDGLELIQAVCLKAAEDKPEKTMVIERFKANQTVYLRVQVTQGGACQFSYSFDNQKYLPAGGVFKAEVGRWIGAKMGLFCTRETQINDSGYADFDWFHIEPVR</sequence>
<dbReference type="SUPFAM" id="SSF75005">
    <property type="entry name" value="Arabinanase/levansucrase/invertase"/>
    <property type="match status" value="1"/>
</dbReference>
<dbReference type="EMBL" id="SMFL01000004">
    <property type="protein sequence ID" value="TDE15587.1"/>
    <property type="molecule type" value="Genomic_DNA"/>
</dbReference>
<evidence type="ECO:0000256" key="6">
    <source>
        <dbReference type="RuleBase" id="RU361187"/>
    </source>
</evidence>
<comment type="caution">
    <text evidence="9">The sequence shown here is derived from an EMBL/GenBank/DDBJ whole genome shotgun (WGS) entry which is preliminary data.</text>
</comment>
<dbReference type="Gene3D" id="2.115.10.20">
    <property type="entry name" value="Glycosyl hydrolase domain, family 43"/>
    <property type="match status" value="1"/>
</dbReference>
<reference evidence="9 10" key="1">
    <citation type="submission" date="2019-03" db="EMBL/GenBank/DDBJ databases">
        <title>Dyadobacter AR-3-6 sp. nov., isolated from arctic soil.</title>
        <authorList>
            <person name="Chaudhary D.K."/>
        </authorList>
    </citation>
    <scope>NUCLEOTIDE SEQUENCE [LARGE SCALE GENOMIC DNA]</scope>
    <source>
        <strain evidence="9 10">AR-3-6</strain>
    </source>
</reference>
<evidence type="ECO:0000256" key="4">
    <source>
        <dbReference type="PIRSR" id="PIRSR606710-1"/>
    </source>
</evidence>
<dbReference type="RefSeq" id="WP_131958850.1">
    <property type="nucleotide sequence ID" value="NZ_SMFL01000004.1"/>
</dbReference>
<dbReference type="Pfam" id="PF04616">
    <property type="entry name" value="Glyco_hydro_43"/>
    <property type="match status" value="1"/>
</dbReference>
<evidence type="ECO:0000256" key="3">
    <source>
        <dbReference type="ARBA" id="ARBA00023295"/>
    </source>
</evidence>
<dbReference type="InterPro" id="IPR006710">
    <property type="entry name" value="Glyco_hydro_43"/>
</dbReference>
<dbReference type="GO" id="GO:0005975">
    <property type="term" value="P:carbohydrate metabolic process"/>
    <property type="evidence" value="ECO:0007669"/>
    <property type="project" value="InterPro"/>
</dbReference>
<dbReference type="InterPro" id="IPR051795">
    <property type="entry name" value="Glycosyl_Hydrlase_43"/>
</dbReference>
<dbReference type="Gene3D" id="2.60.120.200">
    <property type="match status" value="1"/>
</dbReference>
<organism evidence="9 10">
    <name type="scientific">Dyadobacter psychrotolerans</name>
    <dbReference type="NCBI Taxonomy" id="2541721"/>
    <lineage>
        <taxon>Bacteria</taxon>
        <taxon>Pseudomonadati</taxon>
        <taxon>Bacteroidota</taxon>
        <taxon>Cytophagia</taxon>
        <taxon>Cytophagales</taxon>
        <taxon>Spirosomataceae</taxon>
        <taxon>Dyadobacter</taxon>
    </lineage>
</organism>
<gene>
    <name evidence="9" type="ORF">E0F88_13875</name>
</gene>